<dbReference type="InterPro" id="IPR018299">
    <property type="entry name" value="Alkaline_phosphatase_AS"/>
</dbReference>
<evidence type="ECO:0000256" key="5">
    <source>
        <dbReference type="ARBA" id="ARBA00022833"/>
    </source>
</evidence>
<comment type="cofactor">
    <cofactor evidence="8">
        <name>Mg(2+)</name>
        <dbReference type="ChEBI" id="CHEBI:18420"/>
    </cofactor>
    <text evidence="8">Binds 1 Mg(2+) ion.</text>
</comment>
<name>A0A1S6HR95_9GAMM</name>
<dbReference type="RefSeq" id="WP_179948374.1">
    <property type="nucleotide sequence ID" value="NZ_CP014782.1"/>
</dbReference>
<dbReference type="STRING" id="225848.Sps_02901"/>
<keyword evidence="12" id="KW-1185">Reference proteome</keyword>
<dbReference type="EMBL" id="CP014782">
    <property type="protein sequence ID" value="AQS38049.1"/>
    <property type="molecule type" value="Genomic_DNA"/>
</dbReference>
<organism evidence="11 12">
    <name type="scientific">Shewanella psychrophila</name>
    <dbReference type="NCBI Taxonomy" id="225848"/>
    <lineage>
        <taxon>Bacteria</taxon>
        <taxon>Pseudomonadati</taxon>
        <taxon>Pseudomonadota</taxon>
        <taxon>Gammaproteobacteria</taxon>
        <taxon>Alteromonadales</taxon>
        <taxon>Shewanellaceae</taxon>
        <taxon>Shewanella</taxon>
    </lineage>
</organism>
<comment type="similarity">
    <text evidence="1 9">Belongs to the alkaline phosphatase family.</text>
</comment>
<dbReference type="KEGG" id="spsw:Sps_02901"/>
<dbReference type="GO" id="GO:0046872">
    <property type="term" value="F:metal ion binding"/>
    <property type="evidence" value="ECO:0007669"/>
    <property type="project" value="UniProtKB-KW"/>
</dbReference>
<dbReference type="Pfam" id="PF00245">
    <property type="entry name" value="Alk_phosphatase"/>
    <property type="match status" value="1"/>
</dbReference>
<dbReference type="Gene3D" id="3.40.720.10">
    <property type="entry name" value="Alkaline Phosphatase, subunit A"/>
    <property type="match status" value="1"/>
</dbReference>
<sequence length="450" mass="48220">MAATQKMKIFKLCMLAGVALISSVGAAAQAVTPVQTILGDAPSIPKNIVIMIGDGMGPAYTSAYRYYKDNPDTQEIEQTVFDRLLVGTSSTYPARVSGYVTDSAASATALATGTKTYNGAISVDTNKQPIPTIMEKAKALGLSTGVAVTSQINHATPAAFLSHNESRSNYDELAQSYLKTDADVMLGGGQKYFPVGLIEKFEAKGYQYLSDFNLLDSVKQGKVIGLFADVQLPWAIDDSDSNKLSKMTTKALELLSQNNNGFVLLVEGSLIDWAGHNNDIVAAMGEMEEFANAIEVVEQYIRKNNDTLMVVTADHNTGGLSIGANGEYSWDTAIIRGVQASPDFIANDALADGDWLARVTLNLGFEPNEDEISQLSRARMQGKEVMITSIKQLIDSRSNTGWTTGGHTGVDVQVFATGPAASLFAGYQDNTDIATKLISLLPKVKSQPNK</sequence>
<feature type="binding site" evidence="8">
    <location>
        <position position="54"/>
    </location>
    <ligand>
        <name>Zn(2+)</name>
        <dbReference type="ChEBI" id="CHEBI:29105"/>
        <label>2</label>
    </ligand>
</feature>
<proteinExistence type="inferred from homology"/>
<evidence type="ECO:0000256" key="8">
    <source>
        <dbReference type="PIRSR" id="PIRSR601952-2"/>
    </source>
</evidence>
<feature type="binding site" evidence="8">
    <location>
        <position position="276"/>
    </location>
    <ligand>
        <name>Zn(2+)</name>
        <dbReference type="ChEBI" id="CHEBI:29105"/>
        <label>2</label>
    </ligand>
</feature>
<dbReference type="Gene3D" id="1.10.60.40">
    <property type="match status" value="1"/>
</dbReference>
<gene>
    <name evidence="11" type="ORF">Sps_02901</name>
</gene>
<feature type="binding site" evidence="8">
    <location>
        <position position="407"/>
    </location>
    <ligand>
        <name>Zn(2+)</name>
        <dbReference type="ChEBI" id="CHEBI:29105"/>
        <label>2</label>
    </ligand>
</feature>
<dbReference type="EC" id="3.1.3.1" evidence="11"/>
<keyword evidence="6 8" id="KW-0460">Magnesium</keyword>
<keyword evidence="4 11" id="KW-0378">Hydrolase</keyword>
<comment type="cofactor">
    <cofactor evidence="8">
        <name>Zn(2+)</name>
        <dbReference type="ChEBI" id="CHEBI:29105"/>
    </cofactor>
    <text evidence="8">Binds 2 Zn(2+) ions.</text>
</comment>
<evidence type="ECO:0000256" key="4">
    <source>
        <dbReference type="ARBA" id="ARBA00022801"/>
    </source>
</evidence>
<feature type="signal peptide" evidence="10">
    <location>
        <begin position="1"/>
        <end position="30"/>
    </location>
</feature>
<keyword evidence="10" id="KW-0732">Signal</keyword>
<evidence type="ECO:0000256" key="1">
    <source>
        <dbReference type="ARBA" id="ARBA00005984"/>
    </source>
</evidence>
<feature type="chain" id="PRO_5013249842" evidence="10">
    <location>
        <begin position="31"/>
        <end position="450"/>
    </location>
</feature>
<feature type="binding site" evidence="8">
    <location>
        <position position="314"/>
    </location>
    <ligand>
        <name>Zn(2+)</name>
        <dbReference type="ChEBI" id="CHEBI:29105"/>
        <label>2</label>
    </ligand>
</feature>
<feature type="binding site" evidence="8">
    <location>
        <position position="315"/>
    </location>
    <ligand>
        <name>Zn(2+)</name>
        <dbReference type="ChEBI" id="CHEBI:29105"/>
        <label>2</label>
    </ligand>
</feature>
<feature type="binding site" evidence="8">
    <location>
        <position position="54"/>
    </location>
    <ligand>
        <name>Mg(2+)</name>
        <dbReference type="ChEBI" id="CHEBI:18420"/>
    </ligand>
</feature>
<feature type="binding site" evidence="8">
    <location>
        <position position="156"/>
    </location>
    <ligand>
        <name>Mg(2+)</name>
        <dbReference type="ChEBI" id="CHEBI:18420"/>
    </ligand>
</feature>
<evidence type="ECO:0000313" key="12">
    <source>
        <dbReference type="Proteomes" id="UP000189545"/>
    </source>
</evidence>
<evidence type="ECO:0000256" key="7">
    <source>
        <dbReference type="PIRSR" id="PIRSR601952-1"/>
    </source>
</evidence>
<protein>
    <submittedName>
        <fullName evidence="11">Alkaline phosphatase</fullName>
        <ecNumber evidence="11">3.1.3.1</ecNumber>
    </submittedName>
</protein>
<accession>A0A1S6HR95</accession>
<dbReference type="CDD" id="cd16012">
    <property type="entry name" value="ALP"/>
    <property type="match status" value="1"/>
</dbReference>
<evidence type="ECO:0000256" key="10">
    <source>
        <dbReference type="SAM" id="SignalP"/>
    </source>
</evidence>
<dbReference type="Proteomes" id="UP000189545">
    <property type="component" value="Chromosome"/>
</dbReference>
<dbReference type="PANTHER" id="PTHR11596:SF5">
    <property type="entry name" value="ALKALINE PHOSPHATASE"/>
    <property type="match status" value="1"/>
</dbReference>
<dbReference type="AlphaFoldDB" id="A0A1S6HR95"/>
<evidence type="ECO:0000256" key="9">
    <source>
        <dbReference type="RuleBase" id="RU003946"/>
    </source>
</evidence>
<evidence type="ECO:0000256" key="6">
    <source>
        <dbReference type="ARBA" id="ARBA00022842"/>
    </source>
</evidence>
<dbReference type="PANTHER" id="PTHR11596">
    <property type="entry name" value="ALKALINE PHOSPHATASE"/>
    <property type="match status" value="1"/>
</dbReference>
<feature type="active site" description="Phosphoserine intermediate" evidence="7">
    <location>
        <position position="103"/>
    </location>
</feature>
<evidence type="ECO:0000256" key="2">
    <source>
        <dbReference type="ARBA" id="ARBA00022553"/>
    </source>
</evidence>
<dbReference type="PROSITE" id="PS00123">
    <property type="entry name" value="ALKALINE_PHOSPHATASE"/>
    <property type="match status" value="1"/>
</dbReference>
<evidence type="ECO:0000256" key="3">
    <source>
        <dbReference type="ARBA" id="ARBA00022723"/>
    </source>
</evidence>
<dbReference type="SMART" id="SM00098">
    <property type="entry name" value="alkPPc"/>
    <property type="match status" value="1"/>
</dbReference>
<reference evidence="11 12" key="1">
    <citation type="submission" date="2016-03" db="EMBL/GenBank/DDBJ databases">
        <title>Complete genome sequence of Shewanella psychrophila WP2, a deep sea bacterium isolated from west Pacific sediment.</title>
        <authorList>
            <person name="Xu G."/>
            <person name="Jian H."/>
        </authorList>
    </citation>
    <scope>NUCLEOTIDE SEQUENCE [LARGE SCALE GENOMIC DNA]</scope>
    <source>
        <strain evidence="11 12">WP2</strain>
    </source>
</reference>
<dbReference type="SUPFAM" id="SSF53649">
    <property type="entry name" value="Alkaline phosphatase-like"/>
    <property type="match status" value="1"/>
</dbReference>
<feature type="binding site" evidence="8">
    <location>
        <position position="267"/>
    </location>
    <ligand>
        <name>Mg(2+)</name>
        <dbReference type="ChEBI" id="CHEBI:18420"/>
    </ligand>
</feature>
<dbReference type="PRINTS" id="PR00113">
    <property type="entry name" value="ALKPHPHTASE"/>
</dbReference>
<dbReference type="InterPro" id="IPR001952">
    <property type="entry name" value="Alkaline_phosphatase"/>
</dbReference>
<keyword evidence="5 8" id="KW-0862">Zinc</keyword>
<evidence type="ECO:0000313" key="11">
    <source>
        <dbReference type="EMBL" id="AQS38049.1"/>
    </source>
</evidence>
<dbReference type="GO" id="GO:0004035">
    <property type="term" value="F:alkaline phosphatase activity"/>
    <property type="evidence" value="ECO:0007669"/>
    <property type="project" value="UniProtKB-EC"/>
</dbReference>
<keyword evidence="2" id="KW-0597">Phosphoprotein</keyword>
<dbReference type="InterPro" id="IPR017850">
    <property type="entry name" value="Alkaline_phosphatase_core_sf"/>
</dbReference>
<feature type="binding site" evidence="8">
    <location>
        <position position="272"/>
    </location>
    <ligand>
        <name>Zn(2+)</name>
        <dbReference type="ChEBI" id="CHEBI:29105"/>
        <label>2</label>
    </ligand>
</feature>
<keyword evidence="3 8" id="KW-0479">Metal-binding</keyword>
<feature type="binding site" evidence="8">
    <location>
        <position position="154"/>
    </location>
    <ligand>
        <name>Mg(2+)</name>
        <dbReference type="ChEBI" id="CHEBI:18420"/>
    </ligand>
</feature>